<feature type="compositionally biased region" description="Polar residues" evidence="1">
    <location>
        <begin position="133"/>
        <end position="143"/>
    </location>
</feature>
<feature type="compositionally biased region" description="Basic and acidic residues" evidence="1">
    <location>
        <begin position="153"/>
        <end position="163"/>
    </location>
</feature>
<dbReference type="Proteomes" id="UP000275078">
    <property type="component" value="Unassembled WGS sequence"/>
</dbReference>
<reference evidence="2 3" key="1">
    <citation type="journal article" date="2018" name="Nat. Ecol. Evol.">
        <title>Pezizomycetes genomes reveal the molecular basis of ectomycorrhizal truffle lifestyle.</title>
        <authorList>
            <person name="Murat C."/>
            <person name="Payen T."/>
            <person name="Noel B."/>
            <person name="Kuo A."/>
            <person name="Morin E."/>
            <person name="Chen J."/>
            <person name="Kohler A."/>
            <person name="Krizsan K."/>
            <person name="Balestrini R."/>
            <person name="Da Silva C."/>
            <person name="Montanini B."/>
            <person name="Hainaut M."/>
            <person name="Levati E."/>
            <person name="Barry K.W."/>
            <person name="Belfiori B."/>
            <person name="Cichocki N."/>
            <person name="Clum A."/>
            <person name="Dockter R.B."/>
            <person name="Fauchery L."/>
            <person name="Guy J."/>
            <person name="Iotti M."/>
            <person name="Le Tacon F."/>
            <person name="Lindquist E.A."/>
            <person name="Lipzen A."/>
            <person name="Malagnac F."/>
            <person name="Mello A."/>
            <person name="Molinier V."/>
            <person name="Miyauchi S."/>
            <person name="Poulain J."/>
            <person name="Riccioni C."/>
            <person name="Rubini A."/>
            <person name="Sitrit Y."/>
            <person name="Splivallo R."/>
            <person name="Traeger S."/>
            <person name="Wang M."/>
            <person name="Zifcakova L."/>
            <person name="Wipf D."/>
            <person name="Zambonelli A."/>
            <person name="Paolocci F."/>
            <person name="Nowrousian M."/>
            <person name="Ottonello S."/>
            <person name="Baldrian P."/>
            <person name="Spatafora J.W."/>
            <person name="Henrissat B."/>
            <person name="Nagy L.G."/>
            <person name="Aury J.M."/>
            <person name="Wincker P."/>
            <person name="Grigoriev I.V."/>
            <person name="Bonfante P."/>
            <person name="Martin F.M."/>
        </authorList>
    </citation>
    <scope>NUCLEOTIDE SEQUENCE [LARGE SCALE GENOMIC DNA]</scope>
    <source>
        <strain evidence="2 3">RN42</strain>
    </source>
</reference>
<feature type="compositionally biased region" description="Low complexity" evidence="1">
    <location>
        <begin position="30"/>
        <end position="42"/>
    </location>
</feature>
<accession>A0A3N4IMU6</accession>
<feature type="compositionally biased region" description="Low complexity" evidence="1">
    <location>
        <begin position="118"/>
        <end position="128"/>
    </location>
</feature>
<dbReference type="EMBL" id="ML119646">
    <property type="protein sequence ID" value="RPA87445.1"/>
    <property type="molecule type" value="Genomic_DNA"/>
</dbReference>
<feature type="region of interest" description="Disordered" evidence="1">
    <location>
        <begin position="227"/>
        <end position="250"/>
    </location>
</feature>
<dbReference type="AlphaFoldDB" id="A0A3N4IMU6"/>
<evidence type="ECO:0000313" key="2">
    <source>
        <dbReference type="EMBL" id="RPA87445.1"/>
    </source>
</evidence>
<proteinExistence type="predicted"/>
<feature type="compositionally biased region" description="Polar residues" evidence="1">
    <location>
        <begin position="202"/>
        <end position="211"/>
    </location>
</feature>
<gene>
    <name evidence="2" type="ORF">BJ508DRAFT_59991</name>
</gene>
<feature type="region of interest" description="Disordered" evidence="1">
    <location>
        <begin position="24"/>
        <end position="45"/>
    </location>
</feature>
<feature type="region of interest" description="Disordered" evidence="1">
    <location>
        <begin position="79"/>
        <end position="211"/>
    </location>
</feature>
<evidence type="ECO:0000256" key="1">
    <source>
        <dbReference type="SAM" id="MobiDB-lite"/>
    </source>
</evidence>
<name>A0A3N4IMU6_ASCIM</name>
<keyword evidence="3" id="KW-1185">Reference proteome</keyword>
<sequence length="557" mass="61184">MERNNTMPIGGENRSQRLRRTLTGIKTGLSFRSSSRASSRTGSDIRNDFSKIAPYRDEVGTELKSIDRSKDGMKIQHEISPTNQDAPGGFKTYYNPNIPPSTPRTPKDFGSLSPAVGSLRPRPSVRLPRSPRDVTSPTSSPISPNRPPLVIRTDTETLSRENSLHPPRSSSLRKTSRNNLKSPSQWTPAGQLRHKASWRSDAPSSVVATPTDSVFGSTMYRKASVKYKTAGSGNRSHGRNTNTSDDSASSTYSVVSTPLTSPGFSAYDSIPTTPFSAVSAPEPPNETVLGFKAIPYNGRSSARVLHDKFPPAITHREVNEIFCALSSPNPQPPAPGANMNQLPVNPIAIQAACTAIPSVEFDASQYTLGGIQYPFLRAFKKICSNDMNFEIDLYNKLVAVAPKGGCLLAFVLIPDGKQAKAEVDSGKGQFEKRVNSPNEVKWDGWASHLWMWCLEEERTAVMRATNGWLNETAHEGIEVNIATYAEDPKPQELLIPTKDLFADEEEPIAMTPDGLGLGLQMGVRNGQVVWDEDETVVEPSVWDDEGFVWDDARYRDY</sequence>
<organism evidence="2 3">
    <name type="scientific">Ascobolus immersus RN42</name>
    <dbReference type="NCBI Taxonomy" id="1160509"/>
    <lineage>
        <taxon>Eukaryota</taxon>
        <taxon>Fungi</taxon>
        <taxon>Dikarya</taxon>
        <taxon>Ascomycota</taxon>
        <taxon>Pezizomycotina</taxon>
        <taxon>Pezizomycetes</taxon>
        <taxon>Pezizales</taxon>
        <taxon>Ascobolaceae</taxon>
        <taxon>Ascobolus</taxon>
    </lineage>
</organism>
<feature type="compositionally biased region" description="Polar residues" evidence="1">
    <location>
        <begin position="168"/>
        <end position="188"/>
    </location>
</feature>
<protein>
    <submittedName>
        <fullName evidence="2">Uncharacterized protein</fullName>
    </submittedName>
</protein>
<feature type="compositionally biased region" description="Low complexity" evidence="1">
    <location>
        <begin position="240"/>
        <end position="250"/>
    </location>
</feature>
<evidence type="ECO:0000313" key="3">
    <source>
        <dbReference type="Proteomes" id="UP000275078"/>
    </source>
</evidence>